<evidence type="ECO:0000259" key="7">
    <source>
        <dbReference type="Pfam" id="PF10566"/>
    </source>
</evidence>
<proteinExistence type="predicted"/>
<evidence type="ECO:0000313" key="10">
    <source>
        <dbReference type="EMBL" id="BBE16886.1"/>
    </source>
</evidence>
<comment type="cofactor">
    <cofactor evidence="1">
        <name>Ca(2+)</name>
        <dbReference type="ChEBI" id="CHEBI:29108"/>
    </cofactor>
</comment>
<evidence type="ECO:0000256" key="1">
    <source>
        <dbReference type="ARBA" id="ARBA00001913"/>
    </source>
</evidence>
<organism evidence="10 11">
    <name type="scientific">Aquipluma nitroreducens</name>
    <dbReference type="NCBI Taxonomy" id="2010828"/>
    <lineage>
        <taxon>Bacteria</taxon>
        <taxon>Pseudomonadati</taxon>
        <taxon>Bacteroidota</taxon>
        <taxon>Bacteroidia</taxon>
        <taxon>Marinilabiliales</taxon>
        <taxon>Prolixibacteraceae</taxon>
        <taxon>Aquipluma</taxon>
    </lineage>
</organism>
<feature type="domain" description="Glycosyl-hydrolase 97 N-terminal" evidence="8">
    <location>
        <begin position="26"/>
        <end position="283"/>
    </location>
</feature>
<comment type="subunit">
    <text evidence="2">Monomer.</text>
</comment>
<keyword evidence="11" id="KW-1185">Reference proteome</keyword>
<dbReference type="PANTHER" id="PTHR35803:SF2">
    <property type="entry name" value="RETAINING ALPHA-GALACTOSIDASE"/>
    <property type="match status" value="1"/>
</dbReference>
<dbReference type="GO" id="GO:0016798">
    <property type="term" value="F:hydrolase activity, acting on glycosyl bonds"/>
    <property type="evidence" value="ECO:0007669"/>
    <property type="project" value="UniProtKB-KW"/>
</dbReference>
<keyword evidence="6" id="KW-0732">Signal</keyword>
<dbReference type="Pfam" id="PF14508">
    <property type="entry name" value="GH97_N"/>
    <property type="match status" value="1"/>
</dbReference>
<evidence type="ECO:0000256" key="4">
    <source>
        <dbReference type="ARBA" id="ARBA00022837"/>
    </source>
</evidence>
<protein>
    <submittedName>
        <fullName evidence="10">Maltodextrin glucosidase</fullName>
    </submittedName>
</protein>
<dbReference type="AlphaFoldDB" id="A0A5K7S5S9"/>
<evidence type="ECO:0000259" key="9">
    <source>
        <dbReference type="Pfam" id="PF14509"/>
    </source>
</evidence>
<keyword evidence="4" id="KW-0106">Calcium</keyword>
<accession>A0A5K7S5S9</accession>
<dbReference type="InterPro" id="IPR014718">
    <property type="entry name" value="GH-type_carb-bd"/>
</dbReference>
<dbReference type="SUPFAM" id="SSF51445">
    <property type="entry name" value="(Trans)glycosidases"/>
    <property type="match status" value="1"/>
</dbReference>
<evidence type="ECO:0000256" key="3">
    <source>
        <dbReference type="ARBA" id="ARBA00022801"/>
    </source>
</evidence>
<dbReference type="Gene3D" id="2.60.40.1180">
    <property type="entry name" value="Golgi alpha-mannosidase II"/>
    <property type="match status" value="1"/>
</dbReference>
<evidence type="ECO:0000313" key="11">
    <source>
        <dbReference type="Proteomes" id="UP001193389"/>
    </source>
</evidence>
<dbReference type="KEGG" id="anf:AQPE_1033"/>
<dbReference type="PANTHER" id="PTHR35803">
    <property type="entry name" value="GLUCAN 1,4-ALPHA-GLUCOSIDASE SUSB-RELATED"/>
    <property type="match status" value="1"/>
</dbReference>
<reference evidence="10" key="1">
    <citation type="journal article" date="2020" name="Int. J. Syst. Evol. Microbiol.">
        <title>Aquipluma nitroreducens gen. nov. sp. nov., a novel facultatively anaerobic bacterium isolated from a freshwater lake.</title>
        <authorList>
            <person name="Watanabe M."/>
            <person name="Kojima H."/>
            <person name="Fukui M."/>
        </authorList>
    </citation>
    <scope>NUCLEOTIDE SEQUENCE</scope>
    <source>
        <strain evidence="10">MeG22</strain>
    </source>
</reference>
<dbReference type="InterPro" id="IPR013780">
    <property type="entry name" value="Glyco_hydro_b"/>
</dbReference>
<dbReference type="GO" id="GO:0030246">
    <property type="term" value="F:carbohydrate binding"/>
    <property type="evidence" value="ECO:0007669"/>
    <property type="project" value="InterPro"/>
</dbReference>
<feature type="signal peptide" evidence="6">
    <location>
        <begin position="1"/>
        <end position="22"/>
    </location>
</feature>
<feature type="chain" id="PRO_5024415562" evidence="6">
    <location>
        <begin position="23"/>
        <end position="647"/>
    </location>
</feature>
<dbReference type="InterPro" id="IPR019563">
    <property type="entry name" value="GH97_catalytic"/>
</dbReference>
<evidence type="ECO:0000256" key="2">
    <source>
        <dbReference type="ARBA" id="ARBA00011245"/>
    </source>
</evidence>
<keyword evidence="3" id="KW-0378">Hydrolase</keyword>
<feature type="domain" description="Glycosyl-hydrolase 97 C-terminal oligomerisation" evidence="9">
    <location>
        <begin position="549"/>
        <end position="643"/>
    </location>
</feature>
<dbReference type="EMBL" id="AP018694">
    <property type="protein sequence ID" value="BBE16886.1"/>
    <property type="molecule type" value="Genomic_DNA"/>
</dbReference>
<dbReference type="InterPro" id="IPR052720">
    <property type="entry name" value="Glycosyl_hydrolase_97"/>
</dbReference>
<evidence type="ECO:0000256" key="5">
    <source>
        <dbReference type="ARBA" id="ARBA00023295"/>
    </source>
</evidence>
<sequence>MKMKKIFFTAFCLFTYWGIVNAQFSVKSPHSTVEAKVEAGNTISYSVYFNGQPVLSNSSVRFEFKQAPPLGDDLVVLKSSSVEINETWTPVLKRQSTILNNCNELILQLQEKNFPRRTMNLVFRAYDDGVAFRTEFVGPDNKHEYAMTEEFTTFNFTSDHTCWAVNHASYRSSQENEYFKRKLSDITDQMVIGLPMTVKVADNCYATITEAAITDYAGMYLKPDHSASGFSVRSSLSPLPKQPDNGDKVNFKFPHKTPWRVIMLGDSPGKLLESEIVMNLNEPCAIADPSWIKPGMCAWDHWWSGEVKMDNETNKKYIDLASEMGWPYQLIDWQWYGKFNSPEADITKVAPQLDMPGILAYAKSKNVKCWVWLYNTDVDRADWDKACATYESWGVAGVKIDFMDSDDQQMVNWYHRIVKTAAAHHLMVDFHGAYKPDGFRRTYPNLVTREGVMGNEYNKWSLRVTPEHMTTLPFTRMLAGPMDFTPGGFLNRTPEKFQNGTPAQVLGTRALQLAQFVVYDSPFMVACDAPENYKGQLGSEFLKEVKTIWDDTRILNGQIGEYITSARRSGNEWFIGSMTNSETRSLEIKLDFLDKGKYKLVSFEDIPESAIDAEKVVRNSRDVVKGDVVKITMVSGGGFAAYLVPVK</sequence>
<dbReference type="Gene3D" id="2.70.98.10">
    <property type="match status" value="1"/>
</dbReference>
<feature type="domain" description="Glycosyl-hydrolase 97 catalytic" evidence="7">
    <location>
        <begin position="307"/>
        <end position="452"/>
    </location>
</feature>
<dbReference type="Pfam" id="PF10566">
    <property type="entry name" value="Glyco_hydro_97"/>
    <property type="match status" value="1"/>
</dbReference>
<dbReference type="Pfam" id="PF14509">
    <property type="entry name" value="GH97_C"/>
    <property type="match status" value="1"/>
</dbReference>
<dbReference type="Gene3D" id="3.20.20.70">
    <property type="entry name" value="Aldolase class I"/>
    <property type="match status" value="1"/>
</dbReference>
<name>A0A5K7S5S9_9BACT</name>
<keyword evidence="5" id="KW-0326">Glycosidase</keyword>
<dbReference type="InterPro" id="IPR029486">
    <property type="entry name" value="GH97_N"/>
</dbReference>
<dbReference type="InterPro" id="IPR017853">
    <property type="entry name" value="GH"/>
</dbReference>
<evidence type="ECO:0000256" key="6">
    <source>
        <dbReference type="SAM" id="SignalP"/>
    </source>
</evidence>
<gene>
    <name evidence="10" type="ORF">AQPE_1033</name>
</gene>
<dbReference type="InterPro" id="IPR013785">
    <property type="entry name" value="Aldolase_TIM"/>
</dbReference>
<dbReference type="Proteomes" id="UP001193389">
    <property type="component" value="Chromosome"/>
</dbReference>
<evidence type="ECO:0000259" key="8">
    <source>
        <dbReference type="Pfam" id="PF14508"/>
    </source>
</evidence>
<dbReference type="InterPro" id="IPR029483">
    <property type="entry name" value="GH97_C"/>
</dbReference>